<feature type="domain" description="Thiamine phosphate synthase/TenI" evidence="3">
    <location>
        <begin position="7"/>
        <end position="181"/>
    </location>
</feature>
<evidence type="ECO:0000259" key="3">
    <source>
        <dbReference type="Pfam" id="PF02581"/>
    </source>
</evidence>
<dbReference type="SUPFAM" id="SSF51391">
    <property type="entry name" value="Thiamin phosphate synthase"/>
    <property type="match status" value="1"/>
</dbReference>
<dbReference type="OrthoDB" id="9815348at2"/>
<accession>A0A1H3BTI7</accession>
<dbReference type="InterPro" id="IPR022998">
    <property type="entry name" value="ThiamineP_synth_TenI"/>
</dbReference>
<sequence>MFMSRCVAITNRHLVTGPLRDQIGLLVAGGIRPIVLREKDLPQGEYAALARAVISLVKTPGDCILHHHIDVARDLHHPAIHLPLPDLRCIRGDWLDFEIRGASVHSVSEALEAQALGATYLMASPIFKTACKPGVSPKGPGFIRELVWLTGLPIYALGGIDPHNAQEVLEAGAAGVCLMSAAMGADEDGVRRLGQIIR</sequence>
<evidence type="ECO:0000313" key="4">
    <source>
        <dbReference type="EMBL" id="SDX44988.1"/>
    </source>
</evidence>
<organism evidence="4 5">
    <name type="scientific">Eubacterium barkeri</name>
    <name type="common">Clostridium barkeri</name>
    <dbReference type="NCBI Taxonomy" id="1528"/>
    <lineage>
        <taxon>Bacteria</taxon>
        <taxon>Bacillati</taxon>
        <taxon>Bacillota</taxon>
        <taxon>Clostridia</taxon>
        <taxon>Eubacteriales</taxon>
        <taxon>Eubacteriaceae</taxon>
        <taxon>Eubacterium</taxon>
    </lineage>
</organism>
<proteinExistence type="predicted"/>
<dbReference type="Proteomes" id="UP000199652">
    <property type="component" value="Unassembled WGS sequence"/>
</dbReference>
<evidence type="ECO:0000256" key="2">
    <source>
        <dbReference type="ARBA" id="ARBA00022977"/>
    </source>
</evidence>
<dbReference type="PANTHER" id="PTHR20857:SF15">
    <property type="entry name" value="THIAMINE-PHOSPHATE SYNTHASE"/>
    <property type="match status" value="1"/>
</dbReference>
<dbReference type="STRING" id="1528.SAMN04488579_102195"/>
<protein>
    <submittedName>
        <fullName evidence="4">Thiamine-phosphate pyrophosphorylase</fullName>
    </submittedName>
</protein>
<dbReference type="GO" id="GO:0009228">
    <property type="term" value="P:thiamine biosynthetic process"/>
    <property type="evidence" value="ECO:0007669"/>
    <property type="project" value="UniProtKB-KW"/>
</dbReference>
<dbReference type="AlphaFoldDB" id="A0A1H3BTI7"/>
<comment type="pathway">
    <text evidence="1">Cofactor biosynthesis; thiamine diphosphate biosynthesis.</text>
</comment>
<dbReference type="PANTHER" id="PTHR20857">
    <property type="entry name" value="THIAMINE-PHOSPHATE PYROPHOSPHORYLASE"/>
    <property type="match status" value="1"/>
</dbReference>
<dbReference type="Pfam" id="PF02581">
    <property type="entry name" value="TMP-TENI"/>
    <property type="match status" value="1"/>
</dbReference>
<dbReference type="InterPro" id="IPR013785">
    <property type="entry name" value="Aldolase_TIM"/>
</dbReference>
<evidence type="ECO:0000256" key="1">
    <source>
        <dbReference type="ARBA" id="ARBA00004948"/>
    </source>
</evidence>
<name>A0A1H3BTI7_EUBBA</name>
<keyword evidence="2" id="KW-0784">Thiamine biosynthesis</keyword>
<evidence type="ECO:0000313" key="5">
    <source>
        <dbReference type="Proteomes" id="UP000199652"/>
    </source>
</evidence>
<dbReference type="Gene3D" id="3.20.20.70">
    <property type="entry name" value="Aldolase class I"/>
    <property type="match status" value="1"/>
</dbReference>
<dbReference type="GO" id="GO:0004789">
    <property type="term" value="F:thiamine-phosphate diphosphorylase activity"/>
    <property type="evidence" value="ECO:0007669"/>
    <property type="project" value="TreeGrafter"/>
</dbReference>
<dbReference type="GO" id="GO:0005737">
    <property type="term" value="C:cytoplasm"/>
    <property type="evidence" value="ECO:0007669"/>
    <property type="project" value="TreeGrafter"/>
</dbReference>
<keyword evidence="5" id="KW-1185">Reference proteome</keyword>
<dbReference type="InterPro" id="IPR036206">
    <property type="entry name" value="ThiamineP_synth_sf"/>
</dbReference>
<dbReference type="CDD" id="cd00564">
    <property type="entry name" value="TMP_TenI"/>
    <property type="match status" value="1"/>
</dbReference>
<dbReference type="EMBL" id="FNOU01000002">
    <property type="protein sequence ID" value="SDX44988.1"/>
    <property type="molecule type" value="Genomic_DNA"/>
</dbReference>
<gene>
    <name evidence="4" type="ORF">SAMN04488579_102195</name>
</gene>
<reference evidence="5" key="1">
    <citation type="submission" date="2016-10" db="EMBL/GenBank/DDBJ databases">
        <authorList>
            <person name="Varghese N."/>
            <person name="Submissions S."/>
        </authorList>
    </citation>
    <scope>NUCLEOTIDE SEQUENCE [LARGE SCALE GENOMIC DNA]</scope>
    <source>
        <strain evidence="5">VPI 5359</strain>
    </source>
</reference>